<evidence type="ECO:0000313" key="4">
    <source>
        <dbReference type="Proteomes" id="UP000290767"/>
    </source>
</evidence>
<reference evidence="3 4" key="1">
    <citation type="submission" date="2017-03" db="EMBL/GenBank/DDBJ databases">
        <authorList>
            <person name="Safronova V.I."/>
            <person name="Sazanova A.L."/>
            <person name="Chirak E.R."/>
        </authorList>
    </citation>
    <scope>NUCLEOTIDE SEQUENCE [LARGE SCALE GENOMIC DNA]</scope>
    <source>
        <strain evidence="3 4">Tri-43</strain>
    </source>
</reference>
<dbReference type="RefSeq" id="WP_129420487.1">
    <property type="nucleotide sequence ID" value="NZ_MZMU01000012.1"/>
</dbReference>
<feature type="binding site" evidence="2">
    <location>
        <position position="94"/>
    </location>
    <ligand>
        <name>Mg(2+)</name>
        <dbReference type="ChEBI" id="CHEBI:18420"/>
        <label>1</label>
        <note>catalytic</note>
    </ligand>
</feature>
<gene>
    <name evidence="3" type="ORF">B5P46_21470</name>
</gene>
<evidence type="ECO:0000313" key="3">
    <source>
        <dbReference type="EMBL" id="RXT24442.1"/>
    </source>
</evidence>
<dbReference type="Gene3D" id="3.40.190.80">
    <property type="match status" value="1"/>
</dbReference>
<protein>
    <submittedName>
        <fullName evidence="3">Inositol monophosphatase</fullName>
    </submittedName>
</protein>
<accession>A0A4Q1TYX3</accession>
<name>A0A4Q1TYX3_RHILE</name>
<dbReference type="GO" id="GO:0046872">
    <property type="term" value="F:metal ion binding"/>
    <property type="evidence" value="ECO:0007669"/>
    <property type="project" value="UniProtKB-KW"/>
</dbReference>
<proteinExistence type="inferred from homology"/>
<feature type="binding site" evidence="2">
    <location>
        <position position="71"/>
    </location>
    <ligand>
        <name>Mg(2+)</name>
        <dbReference type="ChEBI" id="CHEBI:18420"/>
        <label>1</label>
        <note>catalytic</note>
    </ligand>
</feature>
<dbReference type="Pfam" id="PF00459">
    <property type="entry name" value="Inositol_P"/>
    <property type="match status" value="1"/>
</dbReference>
<dbReference type="InterPro" id="IPR000760">
    <property type="entry name" value="Inositol_monophosphatase-like"/>
</dbReference>
<sequence>MTSTVDVTVLADLLRRAAKAEILPRFRRLGQDDVRAKSEATDLVTEADEQAERMIKAEAAQLWPSALFLGEESVAADPDLLGSLEHADLAIVVDPVDGTFNFAAGIPAFGVMASVISGGETVAGIIYDPMGDDWVMAEKGGGAWLRRPDGGAERLSVAAPVGLEHMVGMASTGYLPKEKRAEVLGNLAKVRFLTNYRCAAHEYRTFAGGHVHYLMYNKLMPWDHLAGTLIAQEAGAYAARFDGSAYLPHHLDGGLLITPDKASWEVLRREVFTV</sequence>
<comment type="caution">
    <text evidence="3">The sequence shown here is derived from an EMBL/GenBank/DDBJ whole genome shotgun (WGS) entry which is preliminary data.</text>
</comment>
<organism evidence="3 4">
    <name type="scientific">Rhizobium leguminosarum</name>
    <dbReference type="NCBI Taxonomy" id="384"/>
    <lineage>
        <taxon>Bacteria</taxon>
        <taxon>Pseudomonadati</taxon>
        <taxon>Pseudomonadota</taxon>
        <taxon>Alphaproteobacteria</taxon>
        <taxon>Hyphomicrobiales</taxon>
        <taxon>Rhizobiaceae</taxon>
        <taxon>Rhizobium/Agrobacterium group</taxon>
        <taxon>Rhizobium</taxon>
    </lineage>
</organism>
<dbReference type="CDD" id="cd01517">
    <property type="entry name" value="PAP_phosphatase"/>
    <property type="match status" value="1"/>
</dbReference>
<feature type="binding site" evidence="2">
    <location>
        <position position="97"/>
    </location>
    <ligand>
        <name>Mg(2+)</name>
        <dbReference type="ChEBI" id="CHEBI:18420"/>
        <label>1</label>
        <note>catalytic</note>
    </ligand>
</feature>
<feature type="binding site" evidence="2">
    <location>
        <position position="223"/>
    </location>
    <ligand>
        <name>Mg(2+)</name>
        <dbReference type="ChEBI" id="CHEBI:18420"/>
        <label>1</label>
        <note>catalytic</note>
    </ligand>
</feature>
<dbReference type="GO" id="GO:0007165">
    <property type="term" value="P:signal transduction"/>
    <property type="evidence" value="ECO:0007669"/>
    <property type="project" value="TreeGrafter"/>
</dbReference>
<dbReference type="Proteomes" id="UP000290767">
    <property type="component" value="Unassembled WGS sequence"/>
</dbReference>
<dbReference type="PRINTS" id="PR00377">
    <property type="entry name" value="IMPHPHTASES"/>
</dbReference>
<comment type="similarity">
    <text evidence="1">Belongs to the inositol monophosphatase superfamily.</text>
</comment>
<dbReference type="PANTHER" id="PTHR20854">
    <property type="entry name" value="INOSITOL MONOPHOSPHATASE"/>
    <property type="match status" value="1"/>
</dbReference>
<comment type="cofactor">
    <cofactor evidence="2">
        <name>Mg(2+)</name>
        <dbReference type="ChEBI" id="CHEBI:18420"/>
    </cofactor>
</comment>
<evidence type="ECO:0000256" key="2">
    <source>
        <dbReference type="PIRSR" id="PIRSR600760-2"/>
    </source>
</evidence>
<evidence type="ECO:0000256" key="1">
    <source>
        <dbReference type="ARBA" id="ARBA00009759"/>
    </source>
</evidence>
<dbReference type="EMBL" id="MZMU01000012">
    <property type="protein sequence ID" value="RXT24442.1"/>
    <property type="molecule type" value="Genomic_DNA"/>
</dbReference>
<dbReference type="AlphaFoldDB" id="A0A4Q1TYX3"/>
<dbReference type="SUPFAM" id="SSF56655">
    <property type="entry name" value="Carbohydrate phosphatase"/>
    <property type="match status" value="1"/>
</dbReference>
<dbReference type="GO" id="GO:0008934">
    <property type="term" value="F:inositol monophosphate 1-phosphatase activity"/>
    <property type="evidence" value="ECO:0007669"/>
    <property type="project" value="TreeGrafter"/>
</dbReference>
<keyword evidence="2" id="KW-0479">Metal-binding</keyword>
<dbReference type="GO" id="GO:0006020">
    <property type="term" value="P:inositol metabolic process"/>
    <property type="evidence" value="ECO:0007669"/>
    <property type="project" value="TreeGrafter"/>
</dbReference>
<dbReference type="Gene3D" id="3.30.540.10">
    <property type="entry name" value="Fructose-1,6-Bisphosphatase, subunit A, domain 1"/>
    <property type="match status" value="1"/>
</dbReference>
<dbReference type="PANTHER" id="PTHR20854:SF4">
    <property type="entry name" value="INOSITOL-1-MONOPHOSPHATASE-RELATED"/>
    <property type="match status" value="1"/>
</dbReference>
<keyword evidence="2" id="KW-0460">Magnesium</keyword>